<evidence type="ECO:0000256" key="1">
    <source>
        <dbReference type="ARBA" id="ARBA00004429"/>
    </source>
</evidence>
<keyword evidence="7 8" id="KW-0472">Membrane</keyword>
<evidence type="ECO:0000256" key="3">
    <source>
        <dbReference type="ARBA" id="ARBA00022475"/>
    </source>
</evidence>
<evidence type="ECO:0000259" key="9">
    <source>
        <dbReference type="PROSITE" id="PS50928"/>
    </source>
</evidence>
<dbReference type="EMBL" id="CP000850">
    <property type="protein sequence ID" value="ABV98467.1"/>
    <property type="molecule type" value="Genomic_DNA"/>
</dbReference>
<protein>
    <submittedName>
        <fullName evidence="10">Binding-protein-dependent transport systems inner membrane component</fullName>
    </submittedName>
</protein>
<evidence type="ECO:0000256" key="7">
    <source>
        <dbReference type="ARBA" id="ARBA00023136"/>
    </source>
</evidence>
<sequence length="271" mass="28125">MLIWSRSARWPVWALFAAVFLVIVVAPLAVLVAAALAAEWNDVLPGAFTTAHLGAALTGENQASLLVSLQTAAVAGLAAVAVGTWAALALAVAPRWLRRGADALLHLPVAIPSVVVGLGLLVAYSRPPLLLNGTRWIVLIAHVVLVLAFSYATVSSALTRIDGSYAQVAASLGARPALVLWRVRLPMLLPAMSAAAALAIALSMGEVGATIMVYPPDWRTLPVTVFTLTDRGRTFDAAAATLILLGTTLVALLVLGRISRGRAGGRRAQAG</sequence>
<gene>
    <name evidence="10" type="ordered locus">Sare_2628</name>
</gene>
<name>A8M4P9_SALAI</name>
<proteinExistence type="inferred from homology"/>
<comment type="subcellular location">
    <subcellularLocation>
        <location evidence="1">Cell inner membrane</location>
        <topology evidence="1">Multi-pass membrane protein</topology>
    </subcellularLocation>
    <subcellularLocation>
        <location evidence="8">Cell membrane</location>
        <topology evidence="8">Multi-pass membrane protein</topology>
    </subcellularLocation>
</comment>
<keyword evidence="4" id="KW-0997">Cell inner membrane</keyword>
<dbReference type="Pfam" id="PF00528">
    <property type="entry name" value="BPD_transp_1"/>
    <property type="match status" value="1"/>
</dbReference>
<dbReference type="PANTHER" id="PTHR43357:SF4">
    <property type="entry name" value="INNER MEMBRANE ABC TRANSPORTER PERMEASE PROTEIN YDCV"/>
    <property type="match status" value="1"/>
</dbReference>
<keyword evidence="6 8" id="KW-1133">Transmembrane helix</keyword>
<feature type="transmembrane region" description="Helical" evidence="8">
    <location>
        <begin position="72"/>
        <end position="92"/>
    </location>
</feature>
<dbReference type="PROSITE" id="PS50928">
    <property type="entry name" value="ABC_TM1"/>
    <property type="match status" value="1"/>
</dbReference>
<keyword evidence="5 8" id="KW-0812">Transmembrane</keyword>
<dbReference type="eggNOG" id="COG1177">
    <property type="taxonomic scope" value="Bacteria"/>
</dbReference>
<comment type="similarity">
    <text evidence="8">Belongs to the binding-protein-dependent transport system permease family.</text>
</comment>
<dbReference type="InterPro" id="IPR000515">
    <property type="entry name" value="MetI-like"/>
</dbReference>
<accession>A8M4P9</accession>
<feature type="transmembrane region" description="Helical" evidence="8">
    <location>
        <begin position="188"/>
        <end position="214"/>
    </location>
</feature>
<dbReference type="Gene3D" id="1.10.3720.10">
    <property type="entry name" value="MetI-like"/>
    <property type="match status" value="1"/>
</dbReference>
<evidence type="ECO:0000313" key="10">
    <source>
        <dbReference type="EMBL" id="ABV98467.1"/>
    </source>
</evidence>
<organism evidence="10">
    <name type="scientific">Salinispora arenicola (strain CNS-205)</name>
    <dbReference type="NCBI Taxonomy" id="391037"/>
    <lineage>
        <taxon>Bacteria</taxon>
        <taxon>Bacillati</taxon>
        <taxon>Actinomycetota</taxon>
        <taxon>Actinomycetes</taxon>
        <taxon>Micromonosporales</taxon>
        <taxon>Micromonosporaceae</taxon>
        <taxon>Salinispora</taxon>
    </lineage>
</organism>
<dbReference type="KEGG" id="saq:Sare_2628"/>
<evidence type="ECO:0000256" key="4">
    <source>
        <dbReference type="ARBA" id="ARBA00022519"/>
    </source>
</evidence>
<feature type="transmembrane region" description="Helical" evidence="8">
    <location>
        <begin position="136"/>
        <end position="154"/>
    </location>
</feature>
<dbReference type="PANTHER" id="PTHR43357">
    <property type="entry name" value="INNER MEMBRANE ABC TRANSPORTER PERMEASE PROTEIN YDCV"/>
    <property type="match status" value="1"/>
</dbReference>
<dbReference type="GO" id="GO:0055085">
    <property type="term" value="P:transmembrane transport"/>
    <property type="evidence" value="ECO:0007669"/>
    <property type="project" value="InterPro"/>
</dbReference>
<feature type="transmembrane region" description="Helical" evidence="8">
    <location>
        <begin position="12"/>
        <end position="38"/>
    </location>
</feature>
<feature type="transmembrane region" description="Helical" evidence="8">
    <location>
        <begin position="104"/>
        <end position="124"/>
    </location>
</feature>
<dbReference type="SUPFAM" id="SSF161098">
    <property type="entry name" value="MetI-like"/>
    <property type="match status" value="1"/>
</dbReference>
<dbReference type="AlphaFoldDB" id="A8M4P9"/>
<keyword evidence="3" id="KW-1003">Cell membrane</keyword>
<dbReference type="STRING" id="391037.Sare_2628"/>
<evidence type="ECO:0000256" key="2">
    <source>
        <dbReference type="ARBA" id="ARBA00022448"/>
    </source>
</evidence>
<dbReference type="GO" id="GO:0005886">
    <property type="term" value="C:plasma membrane"/>
    <property type="evidence" value="ECO:0007669"/>
    <property type="project" value="UniProtKB-SubCell"/>
</dbReference>
<dbReference type="HOGENOM" id="CLU_016047_3_2_11"/>
<evidence type="ECO:0000256" key="8">
    <source>
        <dbReference type="RuleBase" id="RU363032"/>
    </source>
</evidence>
<evidence type="ECO:0000256" key="5">
    <source>
        <dbReference type="ARBA" id="ARBA00022692"/>
    </source>
</evidence>
<dbReference type="CDD" id="cd06261">
    <property type="entry name" value="TM_PBP2"/>
    <property type="match status" value="1"/>
</dbReference>
<evidence type="ECO:0000256" key="6">
    <source>
        <dbReference type="ARBA" id="ARBA00022989"/>
    </source>
</evidence>
<feature type="transmembrane region" description="Helical" evidence="8">
    <location>
        <begin position="234"/>
        <end position="256"/>
    </location>
</feature>
<keyword evidence="2 8" id="KW-0813">Transport</keyword>
<reference evidence="10" key="1">
    <citation type="submission" date="2007-10" db="EMBL/GenBank/DDBJ databases">
        <title>Complete sequence of Salinispora arenicola CNS-205.</title>
        <authorList>
            <consortium name="US DOE Joint Genome Institute"/>
            <person name="Copeland A."/>
            <person name="Lucas S."/>
            <person name="Lapidus A."/>
            <person name="Barry K."/>
            <person name="Glavina del Rio T."/>
            <person name="Dalin E."/>
            <person name="Tice H."/>
            <person name="Pitluck S."/>
            <person name="Foster B."/>
            <person name="Schmutz J."/>
            <person name="Larimer F."/>
            <person name="Land M."/>
            <person name="Hauser L."/>
            <person name="Kyrpides N."/>
            <person name="Ivanova N."/>
            <person name="Jensen P.R."/>
            <person name="Moore B.S."/>
            <person name="Penn K."/>
            <person name="Jenkins C."/>
            <person name="Udwary D."/>
            <person name="Xiang L."/>
            <person name="Gontang E."/>
            <person name="Richardson P."/>
        </authorList>
    </citation>
    <scope>NUCLEOTIDE SEQUENCE [LARGE SCALE GENOMIC DNA]</scope>
    <source>
        <strain evidence="10">CNS-205</strain>
    </source>
</reference>
<dbReference type="InterPro" id="IPR035906">
    <property type="entry name" value="MetI-like_sf"/>
</dbReference>
<feature type="domain" description="ABC transmembrane type-1" evidence="9">
    <location>
        <begin position="65"/>
        <end position="255"/>
    </location>
</feature>